<dbReference type="Proteomes" id="UP000184109">
    <property type="component" value="Unassembled WGS sequence"/>
</dbReference>
<proteinExistence type="predicted"/>
<dbReference type="Pfam" id="PF13673">
    <property type="entry name" value="Acetyltransf_10"/>
    <property type="match status" value="1"/>
</dbReference>
<sequence>MSLNIQVKYFSELTTQELYGILQLRSEVFVVEQNCVYQDIDGKDEKALHVLGYKNQKIIAYTRVFKSGDYFERASIGRVVVAKKERSFKYGYAIVNKSIKIIEDQLKEEKIKISAQLYLKYFYNNLGFIEEGNQYLEDGIPHIAMIKSKELS</sequence>
<dbReference type="OrthoDB" id="9796171at2"/>
<dbReference type="STRING" id="1195760.SAMN05444281_1909"/>
<dbReference type="AlphaFoldDB" id="A0A1M5VM25"/>
<evidence type="ECO:0000259" key="1">
    <source>
        <dbReference type="PROSITE" id="PS51186"/>
    </source>
</evidence>
<dbReference type="Gene3D" id="3.40.630.30">
    <property type="match status" value="1"/>
</dbReference>
<protein>
    <submittedName>
        <fullName evidence="2">ElaA protein</fullName>
    </submittedName>
</protein>
<evidence type="ECO:0000313" key="3">
    <source>
        <dbReference type="Proteomes" id="UP000184109"/>
    </source>
</evidence>
<dbReference type="GO" id="GO:0016747">
    <property type="term" value="F:acyltransferase activity, transferring groups other than amino-acyl groups"/>
    <property type="evidence" value="ECO:0007669"/>
    <property type="project" value="InterPro"/>
</dbReference>
<organism evidence="2 3">
    <name type="scientific">Wenyingzhuangia marina</name>
    <dbReference type="NCBI Taxonomy" id="1195760"/>
    <lineage>
        <taxon>Bacteria</taxon>
        <taxon>Pseudomonadati</taxon>
        <taxon>Bacteroidota</taxon>
        <taxon>Flavobacteriia</taxon>
        <taxon>Flavobacteriales</taxon>
        <taxon>Flavobacteriaceae</taxon>
        <taxon>Wenyingzhuangia</taxon>
    </lineage>
</organism>
<name>A0A1M5VM25_9FLAO</name>
<accession>A0A1M5VM25</accession>
<evidence type="ECO:0000313" key="2">
    <source>
        <dbReference type="EMBL" id="SHH76277.1"/>
    </source>
</evidence>
<dbReference type="RefSeq" id="WP_073120855.1">
    <property type="nucleotide sequence ID" value="NZ_BMEN01000003.1"/>
</dbReference>
<dbReference type="EMBL" id="FQXQ01000003">
    <property type="protein sequence ID" value="SHH76277.1"/>
    <property type="molecule type" value="Genomic_DNA"/>
</dbReference>
<dbReference type="InterPro" id="IPR000182">
    <property type="entry name" value="GNAT_dom"/>
</dbReference>
<keyword evidence="3" id="KW-1185">Reference proteome</keyword>
<dbReference type="SUPFAM" id="SSF55729">
    <property type="entry name" value="Acyl-CoA N-acyltransferases (Nat)"/>
    <property type="match status" value="1"/>
</dbReference>
<reference evidence="3" key="1">
    <citation type="submission" date="2016-11" db="EMBL/GenBank/DDBJ databases">
        <authorList>
            <person name="Varghese N."/>
            <person name="Submissions S."/>
        </authorList>
    </citation>
    <scope>NUCLEOTIDE SEQUENCE [LARGE SCALE GENOMIC DNA]</scope>
    <source>
        <strain evidence="3">DSM 100572</strain>
    </source>
</reference>
<feature type="domain" description="N-acetyltransferase" evidence="1">
    <location>
        <begin position="8"/>
        <end position="150"/>
    </location>
</feature>
<dbReference type="PROSITE" id="PS51186">
    <property type="entry name" value="GNAT"/>
    <property type="match status" value="1"/>
</dbReference>
<gene>
    <name evidence="2" type="ORF">SAMN05444281_1909</name>
</gene>
<dbReference type="InterPro" id="IPR016181">
    <property type="entry name" value="Acyl_CoA_acyltransferase"/>
</dbReference>